<evidence type="ECO:0000256" key="3">
    <source>
        <dbReference type="ARBA" id="ARBA00022801"/>
    </source>
</evidence>
<protein>
    <recommendedName>
        <fullName evidence="9">DNA 3'-5' helicase</fullName>
        <ecNumber evidence="9">5.6.2.4</ecNumber>
    </recommendedName>
</protein>
<dbReference type="EMBL" id="JAQQAF010000003">
    <property type="protein sequence ID" value="KAJ8497733.1"/>
    <property type="molecule type" value="Genomic_DNA"/>
</dbReference>
<organism evidence="13 14">
    <name type="scientific">Ensete ventricosum</name>
    <name type="common">Abyssinian banana</name>
    <name type="synonym">Musa ensete</name>
    <dbReference type="NCBI Taxonomy" id="4639"/>
    <lineage>
        <taxon>Eukaryota</taxon>
        <taxon>Viridiplantae</taxon>
        <taxon>Streptophyta</taxon>
        <taxon>Embryophyta</taxon>
        <taxon>Tracheophyta</taxon>
        <taxon>Spermatophyta</taxon>
        <taxon>Magnoliopsida</taxon>
        <taxon>Liliopsida</taxon>
        <taxon>Zingiberales</taxon>
        <taxon>Musaceae</taxon>
        <taxon>Ensete</taxon>
    </lineage>
</organism>
<dbReference type="Gene3D" id="1.10.3380.10">
    <property type="entry name" value="Sec63 N-terminal domain-like domain"/>
    <property type="match status" value="1"/>
</dbReference>
<dbReference type="SMART" id="SM00973">
    <property type="entry name" value="Sec63"/>
    <property type="match status" value="1"/>
</dbReference>
<evidence type="ECO:0000256" key="10">
    <source>
        <dbReference type="ARBA" id="ARBA00048988"/>
    </source>
</evidence>
<dbReference type="SMART" id="SM00490">
    <property type="entry name" value="HELICc"/>
    <property type="match status" value="1"/>
</dbReference>
<evidence type="ECO:0000256" key="4">
    <source>
        <dbReference type="ARBA" id="ARBA00022806"/>
    </source>
</evidence>
<dbReference type="PROSITE" id="PS51194">
    <property type="entry name" value="HELICASE_CTER"/>
    <property type="match status" value="1"/>
</dbReference>
<feature type="domain" description="Helicase C-terminal" evidence="12">
    <location>
        <begin position="263"/>
        <end position="464"/>
    </location>
</feature>
<dbReference type="CDD" id="cd18795">
    <property type="entry name" value="SF2_C_Ski2"/>
    <property type="match status" value="1"/>
</dbReference>
<dbReference type="GO" id="GO:0005524">
    <property type="term" value="F:ATP binding"/>
    <property type="evidence" value="ECO:0007669"/>
    <property type="project" value="UniProtKB-KW"/>
</dbReference>
<sequence>MGLYRDQHSLIPVADLPQPFRSTFNFRYFNSLQSECFSGCFLSDINMVISAPTASGKTVLFELCILRLMSKFLSSEGKFNHIKGTLKTIYIAPSKALVQEKHRDWSMKFHSLAIKCLEMTGDNESYKAKNIQDADIILTTPEKFDAVTRHGARNGDLSFFSDIALVLIDEVHFLNDPRGATLEAIISRIKMLSRISEMRSSPLAYVRFLAVSATIPNIQDIAEWLSVPAQGIKRFGEEMRPVQLTTKVFGYSPAKNDFLFERRLQNFIFDILMQYSRGKSALVFCSTRKGALESAQCLSRNAMSLGYSNPFIKSVEQQEKLKEASLSFTDKQMQSCIIHGVGYHNGGLCMKDRNLVEGLFLKGDLQILCTTNTLAHGINLPAHTVVVKSTQYFNKEKGIYMEYELSMVLQMCGRAGRPPFDDTGTVIIMTRRDTVHLYENLLNGCEMVESQLLSCAMEHLTAEIVQLIISDISLAIEWLKCSFLYVRIKKNPENYGIERGIPHECLEKHMQEICVKKIKELSEHGMIWTDDDGFLLKPLAFDNAEPGILMTKFYLKFNTMKLIVKAPGSCSVEDVLRIISHSEELSWIQLRRNEKKFLNDINSDKEGRLRFHVLSENGKRKKRIQTREEKIFVLANDCLTGDPLVHDLSLNQDMNSICMSGCRIAKCIKQCFIYRKNYKGTITSTLLAKCLHHRLWENSPYLLKQLPGIGMVTAKALYSAGINSFESLGAADPRKIEIITGRKYPFGNHVKESLLLLPPKVEIKMEEAECKRPGKLKLIVTLNRTCLSATSTKHYYADMLVGSDEDNMILFHEKIRAEEFPSPFVVTVLVSCPQNARVTMKADLIFEEYVGLDVHEKLVVTKGNNSIMTRGPLCEDSIPYALPEEIYLIEDDQKSSSKIMFDETLDLDNVRVHSSMPSFDLLQEEAGKGLDVLTPEPSETECKTKSEEIIFEHIRKKSKNFPTLSTSTVMDYACQPIVLRRDTSKKQGFEVEADLNHIILIDSEPSEASQEISLPISFPTETERAVTKMDSTYSNVLKPQLPHKLDSKKPCNESLEIVQTVGCKRSLSNESNPTSDIPDCSQGHSHLHHPSFEPLPCLKAYLGLLLAV</sequence>
<dbReference type="InterPro" id="IPR014001">
    <property type="entry name" value="Helicase_ATP-bd"/>
</dbReference>
<dbReference type="Pfam" id="PF00270">
    <property type="entry name" value="DEAD"/>
    <property type="match status" value="1"/>
</dbReference>
<feature type="domain" description="Helicase ATP-binding" evidence="11">
    <location>
        <begin position="38"/>
        <end position="233"/>
    </location>
</feature>
<dbReference type="Pfam" id="PF23445">
    <property type="entry name" value="WHD_SNRNP200"/>
    <property type="match status" value="1"/>
</dbReference>
<dbReference type="InterPro" id="IPR057842">
    <property type="entry name" value="WH_MER3"/>
</dbReference>
<dbReference type="Gene3D" id="1.10.150.20">
    <property type="entry name" value="5' to 3' exonuclease, C-terminal subdomain"/>
    <property type="match status" value="1"/>
</dbReference>
<dbReference type="GO" id="GO:0007131">
    <property type="term" value="P:reciprocal meiotic recombination"/>
    <property type="evidence" value="ECO:0007669"/>
    <property type="project" value="UniProtKB-ARBA"/>
</dbReference>
<dbReference type="GO" id="GO:0016787">
    <property type="term" value="F:hydrolase activity"/>
    <property type="evidence" value="ECO:0007669"/>
    <property type="project" value="UniProtKB-KW"/>
</dbReference>
<dbReference type="PROSITE" id="PS51192">
    <property type="entry name" value="HELICASE_ATP_BIND_1"/>
    <property type="match status" value="1"/>
</dbReference>
<dbReference type="SUPFAM" id="SSF52540">
    <property type="entry name" value="P-loop containing nucleoside triphosphate hydrolases"/>
    <property type="match status" value="2"/>
</dbReference>
<dbReference type="Gene3D" id="1.10.10.10">
    <property type="entry name" value="Winged helix-like DNA-binding domain superfamily/Winged helix DNA-binding domain"/>
    <property type="match status" value="1"/>
</dbReference>
<dbReference type="InterPro" id="IPR036388">
    <property type="entry name" value="WH-like_DNA-bd_sf"/>
</dbReference>
<dbReference type="PANTHER" id="PTHR47835:SF3">
    <property type="entry name" value="HELICASE FOR MEIOSIS 1"/>
    <property type="match status" value="1"/>
</dbReference>
<comment type="caution">
    <text evidence="13">The sequence shown here is derived from an EMBL/GenBank/DDBJ whole genome shotgun (WGS) entry which is preliminary data.</text>
</comment>
<reference evidence="13 14" key="1">
    <citation type="submission" date="2022-12" db="EMBL/GenBank/DDBJ databases">
        <title>Chromosome-scale assembly of the Ensete ventricosum genome.</title>
        <authorList>
            <person name="Dussert Y."/>
            <person name="Stocks J."/>
            <person name="Wendawek A."/>
            <person name="Woldeyes F."/>
            <person name="Nichols R.A."/>
            <person name="Borrell J.S."/>
        </authorList>
    </citation>
    <scope>NUCLEOTIDE SEQUENCE [LARGE SCALE GENOMIC DNA]</scope>
    <source>
        <strain evidence="14">cv. Maze</strain>
        <tissue evidence="13">Seeds</tissue>
    </source>
</reference>
<keyword evidence="3" id="KW-0378">Hydrolase</keyword>
<dbReference type="InterPro" id="IPR052247">
    <property type="entry name" value="Meiotic_Crossover_Helicase"/>
</dbReference>
<comment type="similarity">
    <text evidence="1">Belongs to the helicase family. SKI2 subfamily.</text>
</comment>
<evidence type="ECO:0000256" key="8">
    <source>
        <dbReference type="ARBA" id="ARBA00034617"/>
    </source>
</evidence>
<dbReference type="Pfam" id="PF00271">
    <property type="entry name" value="Helicase_C"/>
    <property type="match status" value="1"/>
</dbReference>
<proteinExistence type="inferred from homology"/>
<keyword evidence="14" id="KW-1185">Reference proteome</keyword>
<dbReference type="EC" id="5.6.2.4" evidence="9"/>
<dbReference type="InterPro" id="IPR004179">
    <property type="entry name" value="Sec63-dom"/>
</dbReference>
<dbReference type="PANTHER" id="PTHR47835">
    <property type="entry name" value="HFM1, ATP DEPENDENT DNA HELICASE HOMOLOG"/>
    <property type="match status" value="1"/>
</dbReference>
<dbReference type="SMART" id="SM00487">
    <property type="entry name" value="DEXDc"/>
    <property type="match status" value="1"/>
</dbReference>
<evidence type="ECO:0000256" key="9">
    <source>
        <dbReference type="ARBA" id="ARBA00034808"/>
    </source>
</evidence>
<keyword evidence="7" id="KW-0469">Meiosis</keyword>
<dbReference type="FunFam" id="1.10.10.10:FF:000012">
    <property type="entry name" value="U5 small nuclear ribonucleoprotein helicase"/>
    <property type="match status" value="1"/>
</dbReference>
<evidence type="ECO:0000313" key="13">
    <source>
        <dbReference type="EMBL" id="KAJ8497733.1"/>
    </source>
</evidence>
<evidence type="ECO:0000256" key="1">
    <source>
        <dbReference type="ARBA" id="ARBA00010140"/>
    </source>
</evidence>
<dbReference type="InterPro" id="IPR027417">
    <property type="entry name" value="P-loop_NTPase"/>
</dbReference>
<keyword evidence="5" id="KW-0067">ATP-binding</keyword>
<dbReference type="GO" id="GO:0003676">
    <property type="term" value="F:nucleic acid binding"/>
    <property type="evidence" value="ECO:0007669"/>
    <property type="project" value="InterPro"/>
</dbReference>
<dbReference type="Gene3D" id="3.40.50.300">
    <property type="entry name" value="P-loop containing nucleotide triphosphate hydrolases"/>
    <property type="match status" value="2"/>
</dbReference>
<comment type="catalytic activity">
    <reaction evidence="10">
        <text>ATP + H2O = ADP + phosphate + H(+)</text>
        <dbReference type="Rhea" id="RHEA:13065"/>
        <dbReference type="ChEBI" id="CHEBI:15377"/>
        <dbReference type="ChEBI" id="CHEBI:15378"/>
        <dbReference type="ChEBI" id="CHEBI:30616"/>
        <dbReference type="ChEBI" id="CHEBI:43474"/>
        <dbReference type="ChEBI" id="CHEBI:456216"/>
        <dbReference type="EC" id="5.6.2.4"/>
    </reaction>
</comment>
<dbReference type="SUPFAM" id="SSF158702">
    <property type="entry name" value="Sec63 N-terminal domain-like"/>
    <property type="match status" value="1"/>
</dbReference>
<keyword evidence="6" id="KW-0413">Isomerase</keyword>
<dbReference type="InterPro" id="IPR011545">
    <property type="entry name" value="DEAD/DEAH_box_helicase_dom"/>
</dbReference>
<dbReference type="Proteomes" id="UP001222027">
    <property type="component" value="Unassembled WGS sequence"/>
</dbReference>
<dbReference type="InterPro" id="IPR001650">
    <property type="entry name" value="Helicase_C-like"/>
</dbReference>
<gene>
    <name evidence="13" type="ORF">OPV22_008285</name>
</gene>
<dbReference type="GO" id="GO:0043138">
    <property type="term" value="F:3'-5' DNA helicase activity"/>
    <property type="evidence" value="ECO:0007669"/>
    <property type="project" value="UniProtKB-EC"/>
</dbReference>
<comment type="catalytic activity">
    <reaction evidence="8">
        <text>Couples ATP hydrolysis with the unwinding of duplex DNA by translocating in the 3'-5' direction.</text>
        <dbReference type="EC" id="5.6.2.4"/>
    </reaction>
</comment>
<name>A0AAV8RD53_ENSVE</name>
<evidence type="ECO:0000256" key="2">
    <source>
        <dbReference type="ARBA" id="ARBA00022741"/>
    </source>
</evidence>
<dbReference type="FunFam" id="3.40.50.300:FF:001076">
    <property type="entry name" value="ATP-dependent DNA helicase MER3"/>
    <property type="match status" value="1"/>
</dbReference>
<accession>A0AAV8RD53</accession>
<dbReference type="FunFam" id="1.10.3380.10:FF:000008">
    <property type="entry name" value="DExH-box ATP-dependent RNA helicase DExH17"/>
    <property type="match status" value="1"/>
</dbReference>
<evidence type="ECO:0000256" key="5">
    <source>
        <dbReference type="ARBA" id="ARBA00022840"/>
    </source>
</evidence>
<evidence type="ECO:0000313" key="14">
    <source>
        <dbReference type="Proteomes" id="UP001222027"/>
    </source>
</evidence>
<dbReference type="AlphaFoldDB" id="A0AAV8RD53"/>
<evidence type="ECO:0000256" key="6">
    <source>
        <dbReference type="ARBA" id="ARBA00023235"/>
    </source>
</evidence>
<dbReference type="Pfam" id="PF02889">
    <property type="entry name" value="Sec63"/>
    <property type="match status" value="1"/>
</dbReference>
<evidence type="ECO:0000259" key="12">
    <source>
        <dbReference type="PROSITE" id="PS51194"/>
    </source>
</evidence>
<keyword evidence="4" id="KW-0347">Helicase</keyword>
<keyword evidence="2" id="KW-0547">Nucleotide-binding</keyword>
<evidence type="ECO:0000256" key="7">
    <source>
        <dbReference type="ARBA" id="ARBA00023254"/>
    </source>
</evidence>
<evidence type="ECO:0000259" key="11">
    <source>
        <dbReference type="PROSITE" id="PS51192"/>
    </source>
</evidence>